<protein>
    <recommendedName>
        <fullName evidence="3">DUF2974 domain-containing protein</fullName>
    </recommendedName>
</protein>
<accession>A0A0R2C515</accession>
<gene>
    <name evidence="1" type="ORF">FD19_GL000754</name>
</gene>
<sequence length="351" mass="39552">MATMLDYLAHARTESPKAIPLNPIEVAALAQLAYLNLDEWQYQTLPNLDTLATLPALNDLVAGTWNEEGNRQLVQHLGQAPRFRDAHILNYLNRQDPDQEQQFSVMTLQLAPQRYYIAFRGTRANFVDWKEDFNMTYMDATPSQVDAARYVRHQMDRYPGRFYLGGHSKGGNLATYAYLHAGPTTQRRVIAVYNLDGPGLGAPLPASANGIVHKLVPQNSVIGMIMERTHNFQVVQSTAHGPRQHDPFTWAVRDNDFVYLPTTSALSQHAQRTINLWVDSMDDATKAAALNAAYRIIQQTEVSTLTELRRNFPQSAKLIVQALHQTDAATYNEWRAVMQQLIGALLASRNH</sequence>
<evidence type="ECO:0000313" key="2">
    <source>
        <dbReference type="Proteomes" id="UP000051789"/>
    </source>
</evidence>
<organism evidence="1 2">
    <name type="scientific">Lacticaseibacillus thailandensis DSM 22698 = JCM 13996</name>
    <dbReference type="NCBI Taxonomy" id="1423810"/>
    <lineage>
        <taxon>Bacteria</taxon>
        <taxon>Bacillati</taxon>
        <taxon>Bacillota</taxon>
        <taxon>Bacilli</taxon>
        <taxon>Lactobacillales</taxon>
        <taxon>Lactobacillaceae</taxon>
        <taxon>Lacticaseibacillus</taxon>
    </lineage>
</organism>
<dbReference type="PATRIC" id="fig|1423810.4.peg.769"/>
<dbReference type="SUPFAM" id="SSF53474">
    <property type="entry name" value="alpha/beta-Hydrolases"/>
    <property type="match status" value="1"/>
</dbReference>
<dbReference type="AlphaFoldDB" id="A0A0R2C515"/>
<dbReference type="InterPro" id="IPR029058">
    <property type="entry name" value="AB_hydrolase_fold"/>
</dbReference>
<dbReference type="RefSeq" id="WP_056969856.1">
    <property type="nucleotide sequence ID" value="NZ_AYZK01000010.1"/>
</dbReference>
<dbReference type="Proteomes" id="UP000051789">
    <property type="component" value="Unassembled WGS sequence"/>
</dbReference>
<name>A0A0R2C515_9LACO</name>
<dbReference type="Gene3D" id="3.40.50.1820">
    <property type="entry name" value="alpha/beta hydrolase"/>
    <property type="match status" value="1"/>
</dbReference>
<proteinExistence type="predicted"/>
<dbReference type="Pfam" id="PF11187">
    <property type="entry name" value="Mbeg1-like"/>
    <property type="match status" value="1"/>
</dbReference>
<evidence type="ECO:0008006" key="3">
    <source>
        <dbReference type="Google" id="ProtNLM"/>
    </source>
</evidence>
<keyword evidence="2" id="KW-1185">Reference proteome</keyword>
<evidence type="ECO:0000313" key="1">
    <source>
        <dbReference type="EMBL" id="KRM86426.1"/>
    </source>
</evidence>
<dbReference type="InterPro" id="IPR024499">
    <property type="entry name" value="Mbeg1-like"/>
</dbReference>
<dbReference type="STRING" id="1423810.FD19_GL000754"/>
<comment type="caution">
    <text evidence="1">The sequence shown here is derived from an EMBL/GenBank/DDBJ whole genome shotgun (WGS) entry which is preliminary data.</text>
</comment>
<dbReference type="EMBL" id="AYZK01000010">
    <property type="protein sequence ID" value="KRM86426.1"/>
    <property type="molecule type" value="Genomic_DNA"/>
</dbReference>
<reference evidence="1 2" key="1">
    <citation type="journal article" date="2015" name="Genome Announc.">
        <title>Expanding the biotechnology potential of lactobacilli through comparative genomics of 213 strains and associated genera.</title>
        <authorList>
            <person name="Sun Z."/>
            <person name="Harris H.M."/>
            <person name="McCann A."/>
            <person name="Guo C."/>
            <person name="Argimon S."/>
            <person name="Zhang W."/>
            <person name="Yang X."/>
            <person name="Jeffery I.B."/>
            <person name="Cooney J.C."/>
            <person name="Kagawa T.F."/>
            <person name="Liu W."/>
            <person name="Song Y."/>
            <person name="Salvetti E."/>
            <person name="Wrobel A."/>
            <person name="Rasinkangas P."/>
            <person name="Parkhill J."/>
            <person name="Rea M.C."/>
            <person name="O'Sullivan O."/>
            <person name="Ritari J."/>
            <person name="Douillard F.P."/>
            <person name="Paul Ross R."/>
            <person name="Yang R."/>
            <person name="Briner A.E."/>
            <person name="Felis G.E."/>
            <person name="de Vos W.M."/>
            <person name="Barrangou R."/>
            <person name="Klaenhammer T.R."/>
            <person name="Caufield P.W."/>
            <person name="Cui Y."/>
            <person name="Zhang H."/>
            <person name="O'Toole P.W."/>
        </authorList>
    </citation>
    <scope>NUCLEOTIDE SEQUENCE [LARGE SCALE GENOMIC DNA]</scope>
    <source>
        <strain evidence="1 2">DSM 22698</strain>
    </source>
</reference>